<protein>
    <recommendedName>
        <fullName evidence="4">Lipoprotein</fullName>
    </recommendedName>
</protein>
<feature type="chain" id="PRO_5034520860" description="Lipoprotein" evidence="1">
    <location>
        <begin position="20"/>
        <end position="114"/>
    </location>
</feature>
<organism evidence="2 3">
    <name type="scientific">Brucella anthropi</name>
    <name type="common">Ochrobactrum anthropi</name>
    <dbReference type="NCBI Taxonomy" id="529"/>
    <lineage>
        <taxon>Bacteria</taxon>
        <taxon>Pseudomonadati</taxon>
        <taxon>Pseudomonadota</taxon>
        <taxon>Alphaproteobacteria</taxon>
        <taxon>Hyphomicrobiales</taxon>
        <taxon>Brucellaceae</taxon>
        <taxon>Brucella/Ochrobactrum group</taxon>
        <taxon>Brucella</taxon>
    </lineage>
</organism>
<sequence length="114" mass="12462">MKRSWLLLGALVAAGCSQTASPTFIDGHYYMAGDPACTQFKSNKTKPVIWCHTAQGNPTEMRPALTDQQLQMYQTNQIIAAQQNAAVSSQIAANNQAINAQTMETLKQVRRGGY</sequence>
<keyword evidence="1" id="KW-0732">Signal</keyword>
<dbReference type="AlphaFoldDB" id="A0A8I0NAW5"/>
<gene>
    <name evidence="2" type="ORF">IH622_22915</name>
</gene>
<reference evidence="2" key="1">
    <citation type="submission" date="2020-09" db="EMBL/GenBank/DDBJ databases">
        <authorList>
            <person name="Dalcin Martins P."/>
        </authorList>
    </citation>
    <scope>NUCLEOTIDE SEQUENCE</scope>
    <source>
        <strain evidence="2">MAG47</strain>
    </source>
</reference>
<dbReference type="EMBL" id="JACZKO010000063">
    <property type="protein sequence ID" value="MBE0563648.1"/>
    <property type="molecule type" value="Genomic_DNA"/>
</dbReference>
<dbReference type="Proteomes" id="UP000642265">
    <property type="component" value="Unassembled WGS sequence"/>
</dbReference>
<dbReference type="PROSITE" id="PS51257">
    <property type="entry name" value="PROKAR_LIPOPROTEIN"/>
    <property type="match status" value="1"/>
</dbReference>
<feature type="signal peptide" evidence="1">
    <location>
        <begin position="1"/>
        <end position="19"/>
    </location>
</feature>
<name>A0A8I0NAW5_BRUAN</name>
<evidence type="ECO:0000256" key="1">
    <source>
        <dbReference type="SAM" id="SignalP"/>
    </source>
</evidence>
<proteinExistence type="predicted"/>
<accession>A0A8I0NAW5</accession>
<reference evidence="2" key="2">
    <citation type="submission" date="2020-10" db="EMBL/GenBank/DDBJ databases">
        <title>Enrichment of novel Verrucomicrobia, Bacteroidetes and Krumholzibacteria in an oxygen-limited, methane- and iron-fed bioreactor inoculated with Bothnian Sea sediments.</title>
        <authorList>
            <person name="Martins P.D."/>
            <person name="de Jong A."/>
            <person name="Lenstra W.K."/>
            <person name="van Helmond N.A.G.M."/>
            <person name="Slomp C.P."/>
            <person name="Jetten M.S.M."/>
            <person name="Welte C.U."/>
            <person name="Rasigraf O."/>
        </authorList>
    </citation>
    <scope>NUCLEOTIDE SEQUENCE</scope>
    <source>
        <strain evidence="2">MAG47</strain>
    </source>
</reference>
<evidence type="ECO:0000313" key="3">
    <source>
        <dbReference type="Proteomes" id="UP000642265"/>
    </source>
</evidence>
<comment type="caution">
    <text evidence="2">The sequence shown here is derived from an EMBL/GenBank/DDBJ whole genome shotgun (WGS) entry which is preliminary data.</text>
</comment>
<evidence type="ECO:0000313" key="2">
    <source>
        <dbReference type="EMBL" id="MBE0563648.1"/>
    </source>
</evidence>
<evidence type="ECO:0008006" key="4">
    <source>
        <dbReference type="Google" id="ProtNLM"/>
    </source>
</evidence>